<dbReference type="InterPro" id="IPR011108">
    <property type="entry name" value="RMMBL"/>
</dbReference>
<dbReference type="InterPro" id="IPR022712">
    <property type="entry name" value="Beta_Casp"/>
</dbReference>
<reference evidence="4 5" key="1">
    <citation type="submission" date="2017-09" db="EMBL/GenBank/DDBJ databases">
        <title>Depth-based differentiation of microbial function through sediment-hosted aquifers and enrichment of novel symbionts in the deep terrestrial subsurface.</title>
        <authorList>
            <person name="Probst A.J."/>
            <person name="Ladd B."/>
            <person name="Jarett J.K."/>
            <person name="Geller-Mcgrath D.E."/>
            <person name="Sieber C.M."/>
            <person name="Emerson J.B."/>
            <person name="Anantharaman K."/>
            <person name="Thomas B.C."/>
            <person name="Malmstrom R."/>
            <person name="Stieglmeier M."/>
            <person name="Klingl A."/>
            <person name="Woyke T."/>
            <person name="Ryan C.M."/>
            <person name="Banfield J.F."/>
        </authorList>
    </citation>
    <scope>NUCLEOTIDE SEQUENCE [LARGE SCALE GENOMIC DNA]</scope>
    <source>
        <strain evidence="4">CG10_big_fil_rev_8_21_14_0_10_45_14</strain>
    </source>
</reference>
<dbReference type="Proteomes" id="UP000230833">
    <property type="component" value="Unassembled WGS sequence"/>
</dbReference>
<dbReference type="PANTHER" id="PTHR11203">
    <property type="entry name" value="CLEAVAGE AND POLYADENYLATION SPECIFICITY FACTOR FAMILY MEMBER"/>
    <property type="match status" value="1"/>
</dbReference>
<dbReference type="Gene3D" id="3.60.15.10">
    <property type="entry name" value="Ribonuclease Z/Hydroxyacylglutathione hydrolase-like"/>
    <property type="match status" value="1"/>
</dbReference>
<dbReference type="Pfam" id="PF07521">
    <property type="entry name" value="RMMBL"/>
    <property type="match status" value="1"/>
</dbReference>
<dbReference type="PANTHER" id="PTHR11203:SF37">
    <property type="entry name" value="INTEGRATOR COMPLEX SUBUNIT 11"/>
    <property type="match status" value="1"/>
</dbReference>
<dbReference type="Gene3D" id="3.40.50.10890">
    <property type="match status" value="1"/>
</dbReference>
<sequence>MALTLTFATGAGRVTGSNFLLEAVDGTKVLVDCGLIQGGSIFEKKNREPFAYNPSEITALVVTHAHLDHVGRIPRLVREGFKGRIISTPPTKDIAELVLVDSMGVMEKESRGKKEDLLYGADDVRRAMELWETVEYGEKGNIGSVAFELLDAGHILGSSMVAFAQDGVKTVFTGDLGNSPAPLLPDTDKIFDANYLIMESVYGDRVHERREERRAILEDIIEETMAKNGALLIPAFSIERTQELLFELNEMVENGRIPVIPIYLDSPLAIAVTGVYDKHKRFFNQSTRDLIESGDDVFKFPGLKMTKTTDESRAIPSINGGKIIIAGSGMSNGGRIIHHEKRCLDKSSTTLLLIGYQAAGTLGRQILDGAKIVNILGTEVPVRARVVQISGYSAHKDSDGLLDFVRSSADTLHKVYCVLGEPKSSMALAQKIRDNLGIPTDVPHEGDKVILK</sequence>
<dbReference type="InterPro" id="IPR050698">
    <property type="entry name" value="MBL"/>
</dbReference>
<evidence type="ECO:0000259" key="3">
    <source>
        <dbReference type="SMART" id="SM01027"/>
    </source>
</evidence>
<dbReference type="Pfam" id="PF00753">
    <property type="entry name" value="Lactamase_B"/>
    <property type="match status" value="1"/>
</dbReference>
<dbReference type="SUPFAM" id="SSF56281">
    <property type="entry name" value="Metallo-hydrolase/oxidoreductase"/>
    <property type="match status" value="1"/>
</dbReference>
<dbReference type="InterPro" id="IPR001279">
    <property type="entry name" value="Metallo-B-lactamas"/>
</dbReference>
<dbReference type="GO" id="GO:0016787">
    <property type="term" value="F:hydrolase activity"/>
    <property type="evidence" value="ECO:0007669"/>
    <property type="project" value="UniProtKB-KW"/>
</dbReference>
<dbReference type="Pfam" id="PF10996">
    <property type="entry name" value="Beta-Casp"/>
    <property type="match status" value="1"/>
</dbReference>
<organism evidence="4 5">
    <name type="scientific">Candidatus Vogelbacteria bacterium CG10_big_fil_rev_8_21_14_0_10_45_14</name>
    <dbReference type="NCBI Taxonomy" id="1975042"/>
    <lineage>
        <taxon>Bacteria</taxon>
        <taxon>Candidatus Vogeliibacteriota</taxon>
    </lineage>
</organism>
<dbReference type="SMART" id="SM01027">
    <property type="entry name" value="Beta-Casp"/>
    <property type="match status" value="1"/>
</dbReference>
<dbReference type="GO" id="GO:0004521">
    <property type="term" value="F:RNA endonuclease activity"/>
    <property type="evidence" value="ECO:0007669"/>
    <property type="project" value="TreeGrafter"/>
</dbReference>
<dbReference type="EMBL" id="PCYL01000007">
    <property type="protein sequence ID" value="PIR47101.1"/>
    <property type="molecule type" value="Genomic_DNA"/>
</dbReference>
<accession>A0A2H0RKM6</accession>
<feature type="domain" description="Beta-Casp" evidence="3">
    <location>
        <begin position="241"/>
        <end position="366"/>
    </location>
</feature>
<evidence type="ECO:0000256" key="1">
    <source>
        <dbReference type="ARBA" id="ARBA00022801"/>
    </source>
</evidence>
<evidence type="ECO:0000313" key="4">
    <source>
        <dbReference type="EMBL" id="PIR47101.1"/>
    </source>
</evidence>
<name>A0A2H0RKM6_9BACT</name>
<feature type="domain" description="Metallo-beta-lactamase" evidence="2">
    <location>
        <begin position="15"/>
        <end position="236"/>
    </location>
</feature>
<comment type="caution">
    <text evidence="4">The sequence shown here is derived from an EMBL/GenBank/DDBJ whole genome shotgun (WGS) entry which is preliminary data.</text>
</comment>
<keyword evidence="1 4" id="KW-0378">Hydrolase</keyword>
<protein>
    <submittedName>
        <fullName evidence="4">MBL fold hydrolase</fullName>
    </submittedName>
</protein>
<dbReference type="InterPro" id="IPR036866">
    <property type="entry name" value="RibonucZ/Hydroxyglut_hydro"/>
</dbReference>
<proteinExistence type="predicted"/>
<evidence type="ECO:0000259" key="2">
    <source>
        <dbReference type="SMART" id="SM00849"/>
    </source>
</evidence>
<dbReference type="CDD" id="cd16295">
    <property type="entry name" value="TTHA0252-CPSF-like_MBL-fold"/>
    <property type="match status" value="1"/>
</dbReference>
<evidence type="ECO:0000313" key="5">
    <source>
        <dbReference type="Proteomes" id="UP000230833"/>
    </source>
</evidence>
<dbReference type="AlphaFoldDB" id="A0A2H0RKM6"/>
<dbReference type="SMART" id="SM00849">
    <property type="entry name" value="Lactamase_B"/>
    <property type="match status" value="1"/>
</dbReference>
<gene>
    <name evidence="4" type="ORF">COV07_00840</name>
</gene>